<dbReference type="Bgee" id="ENSMODG00000048055">
    <property type="expression patterns" value="Expressed in placenta and 1 other cell type or tissue"/>
</dbReference>
<reference evidence="1" key="2">
    <citation type="submission" date="2025-08" db="UniProtKB">
        <authorList>
            <consortium name="Ensembl"/>
        </authorList>
    </citation>
    <scope>IDENTIFICATION</scope>
</reference>
<organism evidence="1 2">
    <name type="scientific">Monodelphis domestica</name>
    <name type="common">Gray short-tailed opossum</name>
    <dbReference type="NCBI Taxonomy" id="13616"/>
    <lineage>
        <taxon>Eukaryota</taxon>
        <taxon>Metazoa</taxon>
        <taxon>Chordata</taxon>
        <taxon>Craniata</taxon>
        <taxon>Vertebrata</taxon>
        <taxon>Euteleostomi</taxon>
        <taxon>Mammalia</taxon>
        <taxon>Metatheria</taxon>
        <taxon>Didelphimorphia</taxon>
        <taxon>Didelphidae</taxon>
        <taxon>Monodelphis</taxon>
    </lineage>
</organism>
<dbReference type="AlphaFoldDB" id="A0A5F8HDT4"/>
<dbReference type="InParanoid" id="A0A5F8HDT4"/>
<dbReference type="STRING" id="13616.ENSMODP00000058229"/>
<evidence type="ECO:0000313" key="1">
    <source>
        <dbReference type="Ensembl" id="ENSMODP00000058229.1"/>
    </source>
</evidence>
<proteinExistence type="predicted"/>
<reference evidence="1 2" key="1">
    <citation type="journal article" date="2007" name="Nature">
        <title>Genome of the marsupial Monodelphis domestica reveals innovation in non-coding sequences.</title>
        <authorList>
            <person name="Mikkelsen T.S."/>
            <person name="Wakefield M.J."/>
            <person name="Aken B."/>
            <person name="Amemiya C.T."/>
            <person name="Chang J.L."/>
            <person name="Duke S."/>
            <person name="Garber M."/>
            <person name="Gentles A.J."/>
            <person name="Goodstadt L."/>
            <person name="Heger A."/>
            <person name="Jurka J."/>
            <person name="Kamal M."/>
            <person name="Mauceli E."/>
            <person name="Searle S.M."/>
            <person name="Sharpe T."/>
            <person name="Baker M.L."/>
            <person name="Batzer M.A."/>
            <person name="Benos P.V."/>
            <person name="Belov K."/>
            <person name="Clamp M."/>
            <person name="Cook A."/>
            <person name="Cuff J."/>
            <person name="Das R."/>
            <person name="Davidow L."/>
            <person name="Deakin J.E."/>
            <person name="Fazzari M.J."/>
            <person name="Glass J.L."/>
            <person name="Grabherr M."/>
            <person name="Greally J.M."/>
            <person name="Gu W."/>
            <person name="Hore T.A."/>
            <person name="Huttley G.A."/>
            <person name="Kleber M."/>
            <person name="Jirtle R.L."/>
            <person name="Koina E."/>
            <person name="Lee J.T."/>
            <person name="Mahony S."/>
            <person name="Marra M.A."/>
            <person name="Miller R.D."/>
            <person name="Nicholls R.D."/>
            <person name="Oda M."/>
            <person name="Papenfuss A.T."/>
            <person name="Parra Z.E."/>
            <person name="Pollock D.D."/>
            <person name="Ray D.A."/>
            <person name="Schein J.E."/>
            <person name="Speed T.P."/>
            <person name="Thompson K."/>
            <person name="VandeBerg J.L."/>
            <person name="Wade C.M."/>
            <person name="Walker J.A."/>
            <person name="Waters P.D."/>
            <person name="Webber C."/>
            <person name="Weidman J.R."/>
            <person name="Xie X."/>
            <person name="Zody M.C."/>
            <person name="Baldwin J."/>
            <person name="Abdouelleil A."/>
            <person name="Abdulkadir J."/>
            <person name="Abebe A."/>
            <person name="Abera B."/>
            <person name="Abreu J."/>
            <person name="Acer S.C."/>
            <person name="Aftuck L."/>
            <person name="Alexander A."/>
            <person name="An P."/>
            <person name="Anderson E."/>
            <person name="Anderson S."/>
            <person name="Arachi H."/>
            <person name="Azer M."/>
            <person name="Bachantsang P."/>
            <person name="Barry A."/>
            <person name="Bayul T."/>
            <person name="Berlin A."/>
            <person name="Bessette D."/>
            <person name="Bloom T."/>
            <person name="Bloom T."/>
            <person name="Boguslavskiy L."/>
            <person name="Bonnet C."/>
            <person name="Boukhgalter B."/>
            <person name="Bourzgui I."/>
            <person name="Brown A."/>
            <person name="Cahill P."/>
            <person name="Channer S."/>
            <person name="Cheshatsang Y."/>
            <person name="Chuda L."/>
            <person name="Citroen M."/>
            <person name="Collymore A."/>
            <person name="Cooke P."/>
            <person name="Costello M."/>
            <person name="D'Aco K."/>
            <person name="Daza R."/>
            <person name="De Haan G."/>
            <person name="DeGray S."/>
            <person name="DeMaso C."/>
            <person name="Dhargay N."/>
            <person name="Dooley K."/>
            <person name="Dooley E."/>
            <person name="Doricent M."/>
            <person name="Dorje P."/>
            <person name="Dorjee K."/>
            <person name="Dupes A."/>
            <person name="Elong R."/>
            <person name="Falk J."/>
            <person name="Farina A."/>
            <person name="Faro S."/>
            <person name="Ferguson D."/>
            <person name="Fisher S."/>
            <person name="Foley C.D."/>
            <person name="Franke A."/>
            <person name="Friedrich D."/>
            <person name="Gadbois L."/>
            <person name="Gearin G."/>
            <person name="Gearin C.R."/>
            <person name="Giannoukos G."/>
            <person name="Goode T."/>
            <person name="Graham J."/>
            <person name="Grandbois E."/>
            <person name="Grewal S."/>
            <person name="Gyaltsen K."/>
            <person name="Hafez N."/>
            <person name="Hagos B."/>
            <person name="Hall J."/>
            <person name="Henson C."/>
            <person name="Hollinger A."/>
            <person name="Honan T."/>
            <person name="Huard M.D."/>
            <person name="Hughes L."/>
            <person name="Hurhula B."/>
            <person name="Husby M.E."/>
            <person name="Kamat A."/>
            <person name="Kanga B."/>
            <person name="Kashin S."/>
            <person name="Khazanovich D."/>
            <person name="Kisner P."/>
            <person name="Lance K."/>
            <person name="Lara M."/>
            <person name="Lee W."/>
            <person name="Lennon N."/>
            <person name="Letendre F."/>
            <person name="LeVine R."/>
            <person name="Lipovsky A."/>
            <person name="Liu X."/>
            <person name="Liu J."/>
            <person name="Liu S."/>
            <person name="Lokyitsang T."/>
            <person name="Lokyitsang Y."/>
            <person name="Lubonja R."/>
            <person name="Lui A."/>
            <person name="MacDonald P."/>
            <person name="Magnisalis V."/>
            <person name="Maru K."/>
            <person name="Matthews C."/>
            <person name="McCusker W."/>
            <person name="McDonough S."/>
            <person name="Mehta T."/>
            <person name="Meldrim J."/>
            <person name="Meneus L."/>
            <person name="Mihai O."/>
            <person name="Mihalev A."/>
            <person name="Mihova T."/>
            <person name="Mittelman R."/>
            <person name="Mlenga V."/>
            <person name="Montmayeur A."/>
            <person name="Mulrain L."/>
            <person name="Navidi A."/>
            <person name="Naylor J."/>
            <person name="Negash T."/>
            <person name="Nguyen T."/>
            <person name="Nguyen N."/>
            <person name="Nicol R."/>
            <person name="Norbu C."/>
            <person name="Norbu N."/>
            <person name="Novod N."/>
            <person name="O'Neill B."/>
            <person name="Osman S."/>
            <person name="Markiewicz E."/>
            <person name="Oyono O.L."/>
            <person name="Patti C."/>
            <person name="Phunkhang P."/>
            <person name="Pierre F."/>
            <person name="Priest M."/>
            <person name="Raghuraman S."/>
            <person name="Rege F."/>
            <person name="Reyes R."/>
            <person name="Rise C."/>
            <person name="Rogov P."/>
            <person name="Ross K."/>
            <person name="Ryan E."/>
            <person name="Settipalli S."/>
            <person name="Shea T."/>
            <person name="Sherpa N."/>
            <person name="Shi L."/>
            <person name="Shih D."/>
            <person name="Sparrow T."/>
            <person name="Spaulding J."/>
            <person name="Stalker J."/>
            <person name="Stange-Thomann N."/>
            <person name="Stavropoulos S."/>
            <person name="Stone C."/>
            <person name="Strader C."/>
            <person name="Tesfaye S."/>
            <person name="Thomson T."/>
            <person name="Thoulutsang Y."/>
            <person name="Thoulutsang D."/>
            <person name="Topham K."/>
            <person name="Topping I."/>
            <person name="Tsamla T."/>
            <person name="Vassiliev H."/>
            <person name="Vo A."/>
            <person name="Wangchuk T."/>
            <person name="Wangdi T."/>
            <person name="Weiand M."/>
            <person name="Wilkinson J."/>
            <person name="Wilson A."/>
            <person name="Yadav S."/>
            <person name="Young G."/>
            <person name="Yu Q."/>
            <person name="Zembek L."/>
            <person name="Zhong D."/>
            <person name="Zimmer A."/>
            <person name="Zwirko Z."/>
            <person name="Jaffe D.B."/>
            <person name="Alvarez P."/>
            <person name="Brockman W."/>
            <person name="Butler J."/>
            <person name="Chin C."/>
            <person name="Gnerre S."/>
            <person name="MacCallum I."/>
            <person name="Graves J.A."/>
            <person name="Ponting C.P."/>
            <person name="Breen M."/>
            <person name="Samollow P.B."/>
            <person name="Lander E.S."/>
            <person name="Lindblad-Toh K."/>
        </authorList>
    </citation>
    <scope>NUCLEOTIDE SEQUENCE [LARGE SCALE GENOMIC DNA]</scope>
</reference>
<keyword evidence="2" id="KW-1185">Reference proteome</keyword>
<sequence length="86" mass="9740">MGVGWGGQVANTGRACGVSLVLAASGSGMAQKSWELANNMQKTQSIFEIYKYDKKQQQEILVAKPWSKDHHYFLYFFNVCLNFLFI</sequence>
<reference evidence="1" key="3">
    <citation type="submission" date="2025-09" db="UniProtKB">
        <authorList>
            <consortium name="Ensembl"/>
        </authorList>
    </citation>
    <scope>IDENTIFICATION</scope>
</reference>
<evidence type="ECO:0000313" key="2">
    <source>
        <dbReference type="Proteomes" id="UP000002280"/>
    </source>
</evidence>
<dbReference type="Ensembl" id="ENSMODT00000078912.1">
    <property type="protein sequence ID" value="ENSMODP00000058229.1"/>
    <property type="gene ID" value="ENSMODG00000048055.1"/>
</dbReference>
<accession>A0A5F8HDT4</accession>
<dbReference type="Proteomes" id="UP000002280">
    <property type="component" value="Chromosome 5"/>
</dbReference>
<dbReference type="GeneTree" id="ENSGT00910000146649"/>
<protein>
    <submittedName>
        <fullName evidence="1">Uncharacterized protein</fullName>
    </submittedName>
</protein>
<name>A0A5F8HDT4_MONDO</name>
<dbReference type="Gene3D" id="3.40.140.10">
    <property type="entry name" value="Cytidine Deaminase, domain 2"/>
    <property type="match status" value="1"/>
</dbReference>